<proteinExistence type="predicted"/>
<accession>A0A7D9EXR8</accession>
<dbReference type="SUPFAM" id="SSF50249">
    <property type="entry name" value="Nucleic acid-binding proteins"/>
    <property type="match status" value="1"/>
</dbReference>
<sequence>MADTGDMSDIEHEEEQGLENTNLDSAGPVPADIPPTAPSKFLIVAPSLENTNPDSAGPVPADIPPTAPNGEILCYVHKVTPVMNSGRIKYTTCQLQTGTNALVKAICFSPPKNKPLRLAMEKKSPVKIQNYDYNEKFSNVVIKNKSSISTLSEKLPFALNDSIDSEVLTIDSLYTTVPQQLVTVRATVNDISGVKTIKVEHKTLKKSSATLVDPTGSISAVFWEEWASCVQAKKTYLFKNLRVKRNNYTKELYVNTAKEGFMVEMTEDFEEDLAEPEPTVLEMTTKEIDITIIGIRSISTYYICGSCGKKAVQVGSLLKCETCKMKQRIMATSKQWCARLFVENSNTSEHLNIMVFHQHLRKMFQCNGKEFEWNENLDEDKITCVLLEGGKINVTYDITDNKLVDVNF</sequence>
<evidence type="ECO:0000256" key="1">
    <source>
        <dbReference type="SAM" id="MobiDB-lite"/>
    </source>
</evidence>
<feature type="compositionally biased region" description="Acidic residues" evidence="1">
    <location>
        <begin position="1"/>
        <end position="17"/>
    </location>
</feature>
<dbReference type="Proteomes" id="UP001152795">
    <property type="component" value="Unassembled WGS sequence"/>
</dbReference>
<dbReference type="AlphaFoldDB" id="A0A7D9EXR8"/>
<gene>
    <name evidence="2" type="ORF">PACLA_8A070616</name>
</gene>
<protein>
    <submittedName>
        <fullName evidence="2">Uncharacterized protein</fullName>
    </submittedName>
</protein>
<comment type="caution">
    <text evidence="2">The sequence shown here is derived from an EMBL/GenBank/DDBJ whole genome shotgun (WGS) entry which is preliminary data.</text>
</comment>
<evidence type="ECO:0000313" key="3">
    <source>
        <dbReference type="Proteomes" id="UP001152795"/>
    </source>
</evidence>
<name>A0A7D9EXR8_PARCT</name>
<dbReference type="EMBL" id="CACRXK020010834">
    <property type="protein sequence ID" value="CAB4020201.1"/>
    <property type="molecule type" value="Genomic_DNA"/>
</dbReference>
<feature type="region of interest" description="Disordered" evidence="1">
    <location>
        <begin position="1"/>
        <end position="34"/>
    </location>
</feature>
<dbReference type="OrthoDB" id="5951936at2759"/>
<keyword evidence="3" id="KW-1185">Reference proteome</keyword>
<organism evidence="2 3">
    <name type="scientific">Paramuricea clavata</name>
    <name type="common">Red gorgonian</name>
    <name type="synonym">Violescent sea-whip</name>
    <dbReference type="NCBI Taxonomy" id="317549"/>
    <lineage>
        <taxon>Eukaryota</taxon>
        <taxon>Metazoa</taxon>
        <taxon>Cnidaria</taxon>
        <taxon>Anthozoa</taxon>
        <taxon>Octocorallia</taxon>
        <taxon>Malacalcyonacea</taxon>
        <taxon>Plexauridae</taxon>
        <taxon>Paramuricea</taxon>
    </lineage>
</organism>
<evidence type="ECO:0000313" key="2">
    <source>
        <dbReference type="EMBL" id="CAB4020201.1"/>
    </source>
</evidence>
<dbReference type="Gene3D" id="2.40.50.140">
    <property type="entry name" value="Nucleic acid-binding proteins"/>
    <property type="match status" value="1"/>
</dbReference>
<dbReference type="InterPro" id="IPR012340">
    <property type="entry name" value="NA-bd_OB-fold"/>
</dbReference>
<reference evidence="2" key="1">
    <citation type="submission" date="2020-04" db="EMBL/GenBank/DDBJ databases">
        <authorList>
            <person name="Alioto T."/>
            <person name="Alioto T."/>
            <person name="Gomez Garrido J."/>
        </authorList>
    </citation>
    <scope>NUCLEOTIDE SEQUENCE</scope>
    <source>
        <strain evidence="2">A484AB</strain>
    </source>
</reference>